<dbReference type="VEuPathDB" id="VectorBase:LDEU007546"/>
<keyword evidence="1" id="KW-1133">Transmembrane helix</keyword>
<feature type="transmembrane region" description="Helical" evidence="1">
    <location>
        <begin position="35"/>
        <end position="57"/>
    </location>
</feature>
<keyword evidence="3" id="KW-1185">Reference proteome</keyword>
<evidence type="ECO:0000313" key="2">
    <source>
        <dbReference type="EMBL" id="RWS24495.1"/>
    </source>
</evidence>
<dbReference type="STRING" id="299467.A0A443SAR8"/>
<dbReference type="GO" id="GO:0005840">
    <property type="term" value="C:ribosome"/>
    <property type="evidence" value="ECO:0007669"/>
    <property type="project" value="UniProtKB-KW"/>
</dbReference>
<name>A0A443SAR8_9ACAR</name>
<dbReference type="AlphaFoldDB" id="A0A443SAR8"/>
<evidence type="ECO:0000256" key="1">
    <source>
        <dbReference type="SAM" id="Phobius"/>
    </source>
</evidence>
<keyword evidence="1" id="KW-0812">Transmembrane</keyword>
<gene>
    <name evidence="2" type="ORF">B4U80_02956</name>
</gene>
<keyword evidence="2" id="KW-0689">Ribosomal protein</keyword>
<accession>A0A443SAR8</accession>
<sequence length="64" mass="7368">MEAYTKKSYHASVQIFRNIYGSLPHFSDVFDEESFYVFVVLFVLATIAVAVILSRFITLKESDI</sequence>
<keyword evidence="2" id="KW-0687">Ribonucleoprotein</keyword>
<keyword evidence="1" id="KW-0472">Membrane</keyword>
<dbReference type="Proteomes" id="UP000288716">
    <property type="component" value="Unassembled WGS sequence"/>
</dbReference>
<dbReference type="EMBL" id="NCKV01004801">
    <property type="protein sequence ID" value="RWS24495.1"/>
    <property type="molecule type" value="Genomic_DNA"/>
</dbReference>
<organism evidence="2 3">
    <name type="scientific">Leptotrombidium deliense</name>
    <dbReference type="NCBI Taxonomy" id="299467"/>
    <lineage>
        <taxon>Eukaryota</taxon>
        <taxon>Metazoa</taxon>
        <taxon>Ecdysozoa</taxon>
        <taxon>Arthropoda</taxon>
        <taxon>Chelicerata</taxon>
        <taxon>Arachnida</taxon>
        <taxon>Acari</taxon>
        <taxon>Acariformes</taxon>
        <taxon>Trombidiformes</taxon>
        <taxon>Prostigmata</taxon>
        <taxon>Anystina</taxon>
        <taxon>Parasitengona</taxon>
        <taxon>Trombiculoidea</taxon>
        <taxon>Trombiculidae</taxon>
        <taxon>Leptotrombidium</taxon>
    </lineage>
</organism>
<proteinExistence type="predicted"/>
<evidence type="ECO:0000313" key="3">
    <source>
        <dbReference type="Proteomes" id="UP000288716"/>
    </source>
</evidence>
<comment type="caution">
    <text evidence="2">The sequence shown here is derived from an EMBL/GenBank/DDBJ whole genome shotgun (WGS) entry which is preliminary data.</text>
</comment>
<reference evidence="2 3" key="1">
    <citation type="journal article" date="2018" name="Gigascience">
        <title>Genomes of trombidid mites reveal novel predicted allergens and laterally-transferred genes associated with secondary metabolism.</title>
        <authorList>
            <person name="Dong X."/>
            <person name="Chaisiri K."/>
            <person name="Xia D."/>
            <person name="Armstrong S.D."/>
            <person name="Fang Y."/>
            <person name="Donnelly M.J."/>
            <person name="Kadowaki T."/>
            <person name="McGarry J.W."/>
            <person name="Darby A.C."/>
            <person name="Makepeace B.L."/>
        </authorList>
    </citation>
    <scope>NUCLEOTIDE SEQUENCE [LARGE SCALE GENOMIC DNA]</scope>
    <source>
        <strain evidence="2">UoL-UT</strain>
    </source>
</reference>
<dbReference type="OrthoDB" id="10014237at2759"/>
<protein>
    <submittedName>
        <fullName evidence="2">Putative mitochondrial 50S ribosomal protein L53-like protein</fullName>
    </submittedName>
</protein>